<proteinExistence type="predicted"/>
<dbReference type="Proteomes" id="UP000054270">
    <property type="component" value="Unassembled WGS sequence"/>
</dbReference>
<gene>
    <name evidence="2" type="ORF">HYPSUDRAFT_56501</name>
</gene>
<organism evidence="2 3">
    <name type="scientific">Hypholoma sublateritium (strain FD-334 SS-4)</name>
    <dbReference type="NCBI Taxonomy" id="945553"/>
    <lineage>
        <taxon>Eukaryota</taxon>
        <taxon>Fungi</taxon>
        <taxon>Dikarya</taxon>
        <taxon>Basidiomycota</taxon>
        <taxon>Agaricomycotina</taxon>
        <taxon>Agaricomycetes</taxon>
        <taxon>Agaricomycetidae</taxon>
        <taxon>Agaricales</taxon>
        <taxon>Agaricineae</taxon>
        <taxon>Strophariaceae</taxon>
        <taxon>Hypholoma</taxon>
    </lineage>
</organism>
<accession>A0A0D2M8L6</accession>
<reference evidence="3" key="1">
    <citation type="submission" date="2014-04" db="EMBL/GenBank/DDBJ databases">
        <title>Evolutionary Origins and Diversification of the Mycorrhizal Mutualists.</title>
        <authorList>
            <consortium name="DOE Joint Genome Institute"/>
            <consortium name="Mycorrhizal Genomics Consortium"/>
            <person name="Kohler A."/>
            <person name="Kuo A."/>
            <person name="Nagy L.G."/>
            <person name="Floudas D."/>
            <person name="Copeland A."/>
            <person name="Barry K.W."/>
            <person name="Cichocki N."/>
            <person name="Veneault-Fourrey C."/>
            <person name="LaButti K."/>
            <person name="Lindquist E.A."/>
            <person name="Lipzen A."/>
            <person name="Lundell T."/>
            <person name="Morin E."/>
            <person name="Murat C."/>
            <person name="Riley R."/>
            <person name="Ohm R."/>
            <person name="Sun H."/>
            <person name="Tunlid A."/>
            <person name="Henrissat B."/>
            <person name="Grigoriev I.V."/>
            <person name="Hibbett D.S."/>
            <person name="Martin F."/>
        </authorList>
    </citation>
    <scope>NUCLEOTIDE SEQUENCE [LARGE SCALE GENOMIC DNA]</scope>
    <source>
        <strain evidence="3">FD-334 SS-4</strain>
    </source>
</reference>
<protein>
    <submittedName>
        <fullName evidence="2">Uncharacterized protein</fullName>
    </submittedName>
</protein>
<feature type="compositionally biased region" description="Polar residues" evidence="1">
    <location>
        <begin position="35"/>
        <end position="48"/>
    </location>
</feature>
<sequence length="165" mass="18262">MSDSDSGNLGDSVMLMPDSNSSDSDGNIGHDQDNLIMSDSQSEQSAPGSSARLGHPLHDPQQLTTGLANLPDLNENALVMPDSDKEGEKILRLVQIEAMSGSERTISSVDQPSLIQYQHYTERNLWHIHSIVMEDQIEGYSYDQILELKQAARICQLQLEMLHVT</sequence>
<evidence type="ECO:0000313" key="2">
    <source>
        <dbReference type="EMBL" id="KJA19643.1"/>
    </source>
</evidence>
<keyword evidence="3" id="KW-1185">Reference proteome</keyword>
<feature type="region of interest" description="Disordered" evidence="1">
    <location>
        <begin position="1"/>
        <end position="66"/>
    </location>
</feature>
<dbReference type="AlphaFoldDB" id="A0A0D2M8L6"/>
<evidence type="ECO:0000256" key="1">
    <source>
        <dbReference type="SAM" id="MobiDB-lite"/>
    </source>
</evidence>
<dbReference type="EMBL" id="KN817575">
    <property type="protein sequence ID" value="KJA19643.1"/>
    <property type="molecule type" value="Genomic_DNA"/>
</dbReference>
<name>A0A0D2M8L6_HYPSF</name>
<evidence type="ECO:0000313" key="3">
    <source>
        <dbReference type="Proteomes" id="UP000054270"/>
    </source>
</evidence>